<name>E8RVS7_ASTEC</name>
<dbReference type="Proteomes" id="UP000001492">
    <property type="component" value="Plasmid pASTEX02"/>
</dbReference>
<sequence length="185" mass="19561">MRQSYVEKHVLRAGINIMKSDSSRLLACAVSAAALFLTLVPIVANAQNVSYTYDDFGRVKEAVYADGTKTTYSYDAANNRTAVTTAPQGSNPPPSSNQPPVCTNWSIVHSIPAPPRGTNTVSVSPPAIAYTSRCSDPDGGTITLLSPSMPFTVTTNRGETKTFTYTVSDGQGGTASALFTVTFNP</sequence>
<dbReference type="AlphaFoldDB" id="E8RVS7"/>
<geneLocation type="plasmid" evidence="1 2">
    <name>pASTEX02</name>
</geneLocation>
<evidence type="ECO:0000313" key="2">
    <source>
        <dbReference type="Proteomes" id="UP000001492"/>
    </source>
</evidence>
<protein>
    <submittedName>
        <fullName evidence="1">YD repeat protein</fullName>
    </submittedName>
</protein>
<reference evidence="2" key="1">
    <citation type="submission" date="2010-12" db="EMBL/GenBank/DDBJ databases">
        <title>Complete sequence of plasmid 2 of Asticcacaulis excentricus CB 48.</title>
        <authorList>
            <consortium name="US DOE Joint Genome Institute"/>
            <person name="Lucas S."/>
            <person name="Copeland A."/>
            <person name="Lapidus A."/>
            <person name="Cheng J.-F."/>
            <person name="Bruce D."/>
            <person name="Goodwin L."/>
            <person name="Pitluck S."/>
            <person name="Teshima H."/>
            <person name="Davenport K."/>
            <person name="Detter J.C."/>
            <person name="Han C."/>
            <person name="Tapia R."/>
            <person name="Land M."/>
            <person name="Hauser L."/>
            <person name="Jeffries C."/>
            <person name="Kyrpides N."/>
            <person name="Ivanova N."/>
            <person name="Ovchinnikova G."/>
            <person name="Brun Y.V."/>
            <person name="Woyke T."/>
        </authorList>
    </citation>
    <scope>NUCLEOTIDE SEQUENCE [LARGE SCALE GENOMIC DNA]</scope>
    <source>
        <strain evidence="2">ATCC 15261 / DSM 4724 / KCTC 12464 / NCIMB 9791 / VKM B-1370 / CB 48</strain>
        <plasmid evidence="2">pASTEX02</plasmid>
    </source>
</reference>
<dbReference type="InterPro" id="IPR006530">
    <property type="entry name" value="YD"/>
</dbReference>
<dbReference type="NCBIfam" id="TIGR01643">
    <property type="entry name" value="YD_repeat_2x"/>
    <property type="match status" value="1"/>
</dbReference>
<evidence type="ECO:0000313" key="1">
    <source>
        <dbReference type="EMBL" id="ADU15349.1"/>
    </source>
</evidence>
<keyword evidence="2" id="KW-1185">Reference proteome</keyword>
<gene>
    <name evidence="1" type="ordered locus">Astex_3732</name>
</gene>
<organism evidence="1 2">
    <name type="scientific">Asticcacaulis excentricus (strain ATCC 15261 / DSM 4724 / KCTC 12464 / NCIMB 9791 / VKM B-1370 / CB 48)</name>
    <dbReference type="NCBI Taxonomy" id="573065"/>
    <lineage>
        <taxon>Bacteria</taxon>
        <taxon>Pseudomonadati</taxon>
        <taxon>Pseudomonadota</taxon>
        <taxon>Alphaproteobacteria</taxon>
        <taxon>Caulobacterales</taxon>
        <taxon>Caulobacteraceae</taxon>
        <taxon>Asticcacaulis</taxon>
    </lineage>
</organism>
<accession>E8RVS7</accession>
<dbReference type="Pfam" id="PF17963">
    <property type="entry name" value="Big_9"/>
    <property type="match status" value="1"/>
</dbReference>
<dbReference type="KEGG" id="aex:Astex_3732"/>
<keyword evidence="1" id="KW-0614">Plasmid</keyword>
<dbReference type="EMBL" id="CP002398">
    <property type="protein sequence ID" value="ADU15349.1"/>
    <property type="molecule type" value="Genomic_DNA"/>
</dbReference>
<dbReference type="HOGENOM" id="CLU_1458466_0_0_5"/>
<dbReference type="Gene3D" id="2.180.10.10">
    <property type="entry name" value="RHS repeat-associated core"/>
    <property type="match status" value="1"/>
</dbReference>
<dbReference type="InterPro" id="IPR031325">
    <property type="entry name" value="RHS_repeat"/>
</dbReference>
<proteinExistence type="predicted"/>
<dbReference type="Pfam" id="PF05593">
    <property type="entry name" value="RHS_repeat"/>
    <property type="match status" value="1"/>
</dbReference>